<evidence type="ECO:0000256" key="1">
    <source>
        <dbReference type="ARBA" id="ARBA00022723"/>
    </source>
</evidence>
<dbReference type="PANTHER" id="PTHR24205">
    <property type="entry name" value="FOUR AND A HALF LIM DOMAINS PROTEIN"/>
    <property type="match status" value="1"/>
</dbReference>
<evidence type="ECO:0000256" key="4">
    <source>
        <dbReference type="ARBA" id="ARBA00023038"/>
    </source>
</evidence>
<sequence length="929" mass="103713">MASYYHDSSVAGYGYHQQGGGYYQDQYQHDDYHYQQDHASSSSYDDEQPNMAGFGARRLAESSRRKADVEARRMREWQRQENERLAWEQQEADRIAWEQYEADRRAHLQWEEERRAQVEHDEREWRRQQQQHAEEEEHQRRQAQWYEQQRAEHQRRLEQEEHERRSRSRIHTRGESSHSAYADMPSGGGESSDRAAERWYHHLNDRPISSSADTGRQWSSDTDGVSAMSYGESYSRDSGRNVAAQSHDRSSYSQESSNAVFKGHRLAAPSVSTMGGSLGNIRSSLVDRRATIYEDEYEEEDGDEHIDITANLSRYTHYGGPSDADADQSGDSGNAAWSGARKSLFRNTTYQPIPKARCADCLEEFDFDELADHACDQASTPATPITPLPPLKSPASDVTTPNSDVSPSSSSFFHKYAAYEETRSKTATPTPPTATVTAVGSGMVRSASDDVTTTKTSGLGLGVTGMPTRSNSSPTASPSRHHKALQDEMIMERRRRIEAQREAKRMAGGSSPSPSFADSPPKELTKLLEAKSSPSPTKERHQVKQQPQPTTLRHHPTPSRNASSSSAGSYSSNASAASSAFQGPVSVSITPSSSFSQQSDQGRHESSPPSKGFLSPETASGAFPWGRKAGATHHRSSSAAAVEAARKARLEQLATAAAKDAALSKSPRLARKEVDLGGIEDLMETLQVSRDDEKPRRRANRPPQLDLTPSTTPKEHMDRQRKRAERKARRCRVCNCSLSSSTRTAFVEKDGQYICRADYAALYLPKCTKCHQPVERDAVKSSDGALRGIFHRGCFSCFECNELFKQGVFYVWENQPYCLDHYSSRAGTGCASCHKGIEGTCRQVMAGKSEGEKELYHPECLRCQMDDCREVLQDFYVVGGKRLCEKHAELVQRIVDQEVAAKVGSVSSQRKAKKTKKAEKRTTMLRALT</sequence>
<dbReference type="Pfam" id="PF00412">
    <property type="entry name" value="LIM"/>
    <property type="match status" value="1"/>
</dbReference>
<feature type="region of interest" description="Disordered" evidence="6">
    <location>
        <begin position="685"/>
        <end position="724"/>
    </location>
</feature>
<feature type="region of interest" description="Disordered" evidence="6">
    <location>
        <begin position="378"/>
        <end position="407"/>
    </location>
</feature>
<dbReference type="GO" id="GO:0030695">
    <property type="term" value="F:GTPase regulator activity"/>
    <property type="evidence" value="ECO:0007669"/>
    <property type="project" value="UniProtKB-ARBA"/>
</dbReference>
<evidence type="ECO:0000313" key="9">
    <source>
        <dbReference type="Proteomes" id="UP000245884"/>
    </source>
</evidence>
<dbReference type="Proteomes" id="UP000245884">
    <property type="component" value="Unassembled WGS sequence"/>
</dbReference>
<protein>
    <recommendedName>
        <fullName evidence="7">LIM zinc-binding domain-containing protein</fullName>
    </recommendedName>
</protein>
<dbReference type="STRING" id="1569628.A0A316UXN9"/>
<dbReference type="AlphaFoldDB" id="A0A316UXN9"/>
<dbReference type="PANTHER" id="PTHR24205:SF16">
    <property type="entry name" value="GH01042P-RELATED"/>
    <property type="match status" value="1"/>
</dbReference>
<feature type="compositionally biased region" description="Basic residues" evidence="6">
    <location>
        <begin position="910"/>
        <end position="919"/>
    </location>
</feature>
<feature type="region of interest" description="Disordered" evidence="6">
    <location>
        <begin position="117"/>
        <end position="258"/>
    </location>
</feature>
<gene>
    <name evidence="8" type="ORF">BDZ90DRAFT_2129</name>
</gene>
<feature type="compositionally biased region" description="Basic and acidic residues" evidence="6">
    <location>
        <begin position="191"/>
        <end position="205"/>
    </location>
</feature>
<feature type="region of interest" description="Disordered" evidence="6">
    <location>
        <begin position="447"/>
        <end position="643"/>
    </location>
</feature>
<keyword evidence="4 5" id="KW-0440">LIM domain</keyword>
<dbReference type="PROSITE" id="PS00478">
    <property type="entry name" value="LIM_DOMAIN_1"/>
    <property type="match status" value="1"/>
</dbReference>
<feature type="compositionally biased region" description="Low complexity" evidence="6">
    <location>
        <begin position="510"/>
        <end position="519"/>
    </location>
</feature>
<feature type="region of interest" description="Disordered" evidence="6">
    <location>
        <begin position="910"/>
        <end position="929"/>
    </location>
</feature>
<dbReference type="RefSeq" id="XP_025364594.1">
    <property type="nucleotide sequence ID" value="XM_025504151.1"/>
</dbReference>
<evidence type="ECO:0000313" key="8">
    <source>
        <dbReference type="EMBL" id="PWN29982.1"/>
    </source>
</evidence>
<feature type="region of interest" description="Disordered" evidence="6">
    <location>
        <begin position="15"/>
        <end position="88"/>
    </location>
</feature>
<organism evidence="8 9">
    <name type="scientific">Jaminaea rosea</name>
    <dbReference type="NCBI Taxonomy" id="1569628"/>
    <lineage>
        <taxon>Eukaryota</taxon>
        <taxon>Fungi</taxon>
        <taxon>Dikarya</taxon>
        <taxon>Basidiomycota</taxon>
        <taxon>Ustilaginomycotina</taxon>
        <taxon>Exobasidiomycetes</taxon>
        <taxon>Microstromatales</taxon>
        <taxon>Microstromatales incertae sedis</taxon>
        <taxon>Jaminaea</taxon>
    </lineage>
</organism>
<dbReference type="GO" id="GO:0005634">
    <property type="term" value="C:nucleus"/>
    <property type="evidence" value="ECO:0007669"/>
    <property type="project" value="TreeGrafter"/>
</dbReference>
<evidence type="ECO:0000256" key="3">
    <source>
        <dbReference type="ARBA" id="ARBA00022833"/>
    </source>
</evidence>
<feature type="compositionally biased region" description="Basic and acidic residues" evidence="6">
    <location>
        <begin position="484"/>
        <end position="505"/>
    </location>
</feature>
<feature type="compositionally biased region" description="Basic and acidic residues" evidence="6">
    <location>
        <begin position="58"/>
        <end position="88"/>
    </location>
</feature>
<dbReference type="OrthoDB" id="1112565at2759"/>
<evidence type="ECO:0000256" key="2">
    <source>
        <dbReference type="ARBA" id="ARBA00022737"/>
    </source>
</evidence>
<feature type="compositionally biased region" description="Basic and acidic residues" evidence="6">
    <location>
        <begin position="149"/>
        <end position="164"/>
    </location>
</feature>
<reference evidence="8 9" key="1">
    <citation type="journal article" date="2018" name="Mol. Biol. Evol.">
        <title>Broad Genomic Sampling Reveals a Smut Pathogenic Ancestry of the Fungal Clade Ustilaginomycotina.</title>
        <authorList>
            <person name="Kijpornyongpan T."/>
            <person name="Mondo S.J."/>
            <person name="Barry K."/>
            <person name="Sandor L."/>
            <person name="Lee J."/>
            <person name="Lipzen A."/>
            <person name="Pangilinan J."/>
            <person name="LaButti K."/>
            <person name="Hainaut M."/>
            <person name="Henrissat B."/>
            <person name="Grigoriev I.V."/>
            <person name="Spatafora J.W."/>
            <person name="Aime M.C."/>
        </authorList>
    </citation>
    <scope>NUCLEOTIDE SEQUENCE [LARGE SCALE GENOMIC DNA]</scope>
    <source>
        <strain evidence="8 9">MCA 5214</strain>
    </source>
</reference>
<dbReference type="Gene3D" id="2.10.110.10">
    <property type="entry name" value="Cysteine Rich Protein"/>
    <property type="match status" value="2"/>
</dbReference>
<dbReference type="GeneID" id="37025974"/>
<dbReference type="EMBL" id="KZ819662">
    <property type="protein sequence ID" value="PWN29982.1"/>
    <property type="molecule type" value="Genomic_DNA"/>
</dbReference>
<keyword evidence="2" id="KW-0677">Repeat</keyword>
<feature type="compositionally biased region" description="Basic and acidic residues" evidence="6">
    <location>
        <begin position="27"/>
        <end position="36"/>
    </location>
</feature>
<feature type="compositionally biased region" description="Low complexity" evidence="6">
    <location>
        <begin position="559"/>
        <end position="600"/>
    </location>
</feature>
<dbReference type="GO" id="GO:0003712">
    <property type="term" value="F:transcription coregulator activity"/>
    <property type="evidence" value="ECO:0007669"/>
    <property type="project" value="TreeGrafter"/>
</dbReference>
<dbReference type="SMART" id="SM00132">
    <property type="entry name" value="LIM"/>
    <property type="match status" value="2"/>
</dbReference>
<evidence type="ECO:0000259" key="7">
    <source>
        <dbReference type="PROSITE" id="PS50023"/>
    </source>
</evidence>
<dbReference type="SUPFAM" id="SSF57716">
    <property type="entry name" value="Glucocorticoid receptor-like (DNA-binding domain)"/>
    <property type="match status" value="2"/>
</dbReference>
<accession>A0A316UXN9</accession>
<feature type="compositionally biased region" description="Basic and acidic residues" evidence="6">
    <location>
        <begin position="117"/>
        <end position="140"/>
    </location>
</feature>
<feature type="compositionally biased region" description="Polar residues" evidence="6">
    <location>
        <begin position="467"/>
        <end position="478"/>
    </location>
</feature>
<dbReference type="CDD" id="cd08368">
    <property type="entry name" value="LIM"/>
    <property type="match status" value="1"/>
</dbReference>
<feature type="compositionally biased region" description="Polar residues" evidence="6">
    <location>
        <begin position="207"/>
        <end position="223"/>
    </location>
</feature>
<dbReference type="InterPro" id="IPR001781">
    <property type="entry name" value="Znf_LIM"/>
</dbReference>
<dbReference type="GO" id="GO:0046872">
    <property type="term" value="F:metal ion binding"/>
    <property type="evidence" value="ECO:0007669"/>
    <property type="project" value="UniProtKB-KW"/>
</dbReference>
<feature type="compositionally biased region" description="Basic and acidic residues" evidence="6">
    <location>
        <begin position="520"/>
        <end position="529"/>
    </location>
</feature>
<proteinExistence type="predicted"/>
<dbReference type="PROSITE" id="PS50023">
    <property type="entry name" value="LIM_DOMAIN_2"/>
    <property type="match status" value="1"/>
</dbReference>
<feature type="domain" description="LIM zinc-binding" evidence="7">
    <location>
        <begin position="765"/>
        <end position="828"/>
    </location>
</feature>
<name>A0A316UXN9_9BASI</name>
<evidence type="ECO:0000256" key="6">
    <source>
        <dbReference type="SAM" id="MobiDB-lite"/>
    </source>
</evidence>
<keyword evidence="3 5" id="KW-0862">Zinc</keyword>
<evidence type="ECO:0000256" key="5">
    <source>
        <dbReference type="PROSITE-ProRule" id="PRU00125"/>
    </source>
</evidence>
<keyword evidence="1 5" id="KW-0479">Metal-binding</keyword>
<keyword evidence="9" id="KW-1185">Reference proteome</keyword>